<accession>M5PW50</accession>
<dbReference type="SUPFAM" id="SSF56925">
    <property type="entry name" value="OMPA-like"/>
    <property type="match status" value="1"/>
</dbReference>
<dbReference type="Pfam" id="PF09411">
    <property type="entry name" value="PagL"/>
    <property type="match status" value="1"/>
</dbReference>
<dbReference type="RefSeq" id="WP_005984245.1">
    <property type="nucleotide sequence ID" value="NZ_AOSV01000005.1"/>
</dbReference>
<dbReference type="PATRIC" id="fig|1262666.3.peg.805"/>
<dbReference type="AlphaFoldDB" id="M5PW50"/>
<protein>
    <submittedName>
        <fullName evidence="1">Lipid A 3-O-deacylase (PagL)</fullName>
    </submittedName>
</protein>
<dbReference type="OrthoDB" id="9810217at2"/>
<dbReference type="Gene3D" id="2.40.160.20">
    <property type="match status" value="1"/>
</dbReference>
<reference evidence="1 2" key="1">
    <citation type="journal article" date="2013" name="Genome Announc.">
        <title>Draft Genome Sequence for Desulfovibrio africanus Strain PCS.</title>
        <authorList>
            <person name="Brown S.D."/>
            <person name="Utturkar S.M."/>
            <person name="Arkin A.P."/>
            <person name="Deutschbauer A.M."/>
            <person name="Elias D.A."/>
            <person name="Hazen T.C."/>
            <person name="Chakraborty R."/>
        </authorList>
    </citation>
    <scope>NUCLEOTIDE SEQUENCE [LARGE SCALE GENOMIC DNA]</scope>
    <source>
        <strain evidence="1 2">PCS</strain>
    </source>
</reference>
<gene>
    <name evidence="1" type="ORF">PCS_00796</name>
</gene>
<comment type="caution">
    <text evidence="1">The sequence shown here is derived from an EMBL/GenBank/DDBJ whole genome shotgun (WGS) entry which is preliminary data.</text>
</comment>
<dbReference type="Proteomes" id="UP000011922">
    <property type="component" value="Unassembled WGS sequence"/>
</dbReference>
<proteinExistence type="predicted"/>
<evidence type="ECO:0000313" key="2">
    <source>
        <dbReference type="Proteomes" id="UP000011922"/>
    </source>
</evidence>
<dbReference type="InterPro" id="IPR018550">
    <property type="entry name" value="Lipid-A_deacylase-rel"/>
</dbReference>
<sequence length="213" mass="23123">MHQLDMAIRQPSEIARRSMATAVCCRRIILVVLISLGAVTVTASMAQGQDAAHVPTRCGAALAVGNDYTPNSDIGLALIYGFAQFDYDAVWPHRAPDPLRFKVEASAGLTTWPYRRAVASAGIMAQYYLGSLASDSLRPYAEAGIHAIYTDFREEGQGLRFNFNPQAGIGTDILRDNGPDLFIALRAHHISNAGLDDDNTGINSLLLMFGTYF</sequence>
<evidence type="ECO:0000313" key="1">
    <source>
        <dbReference type="EMBL" id="EMG38294.1"/>
    </source>
</evidence>
<name>M5PW50_DESAF</name>
<dbReference type="InterPro" id="IPR011250">
    <property type="entry name" value="OMP/PagP_B-barrel"/>
</dbReference>
<dbReference type="EMBL" id="AOSV01000005">
    <property type="protein sequence ID" value="EMG38294.1"/>
    <property type="molecule type" value="Genomic_DNA"/>
</dbReference>
<organism evidence="1 2">
    <name type="scientific">Desulfocurvibacter africanus PCS</name>
    <dbReference type="NCBI Taxonomy" id="1262666"/>
    <lineage>
        <taxon>Bacteria</taxon>
        <taxon>Pseudomonadati</taxon>
        <taxon>Thermodesulfobacteriota</taxon>
        <taxon>Desulfovibrionia</taxon>
        <taxon>Desulfovibrionales</taxon>
        <taxon>Desulfovibrionaceae</taxon>
        <taxon>Desulfocurvibacter</taxon>
    </lineage>
</organism>